<keyword evidence="1 2" id="KW-0808">Transferase</keyword>
<reference evidence="2" key="1">
    <citation type="submission" date="2024-01" db="EMBL/GenBank/DDBJ databases">
        <title>Synechococcus elongatus PCC 11802, a close yet different native of Synechococcus elongatus PCC 11801.</title>
        <authorList>
            <person name="Jaiswal D."/>
            <person name="Sengupta A."/>
            <person name="Sengupta S."/>
            <person name="Pakrasi H.B."/>
            <person name="Wangikar P."/>
        </authorList>
    </citation>
    <scope>NUCLEOTIDE SEQUENCE</scope>
    <source>
        <strain evidence="2">PCC 11802</strain>
    </source>
</reference>
<dbReference type="PANTHER" id="PTHR46401:SF2">
    <property type="entry name" value="GLYCOSYLTRANSFERASE WBBK-RELATED"/>
    <property type="match status" value="1"/>
</dbReference>
<dbReference type="EMBL" id="CP034671">
    <property type="protein sequence ID" value="QFZ92686.2"/>
    <property type="molecule type" value="Genomic_DNA"/>
</dbReference>
<accession>A0AAT9JYQ8</accession>
<dbReference type="AlphaFoldDB" id="A0AAT9JYQ8"/>
<evidence type="ECO:0000313" key="2">
    <source>
        <dbReference type="EMBL" id="QFZ92686.2"/>
    </source>
</evidence>
<protein>
    <submittedName>
        <fullName evidence="2">Glycosyltransferase family 4 protein</fullName>
        <ecNumber evidence="2">2.4.-.-</ecNumber>
    </submittedName>
</protein>
<dbReference type="Gene3D" id="3.40.50.2000">
    <property type="entry name" value="Glycogen Phosphorylase B"/>
    <property type="match status" value="2"/>
</dbReference>
<dbReference type="GO" id="GO:0016757">
    <property type="term" value="F:glycosyltransferase activity"/>
    <property type="evidence" value="ECO:0007669"/>
    <property type="project" value="UniProtKB-KW"/>
</dbReference>
<sequence>MNPRIVTAASGRRDNYQVPIALAEANLLERHITDQYLPDALLPFIPALGSLGHKLVRRHSGQLPSAQVYCSRRLALKQATAALVPILRSRFQSDQDPISWSALRLAKQHQSALLLYAGYAFKAFTAEPLTARWRGLIQYHPHIRDSAVILRNDTARFPFLQDALVQLHQDEQDQTNLPELKIADLIICNSSFTASTCVSLGISADKVQVIPYGIDPPPPAPPLQRQDKRCQFLFVGSGIQRKGLHHLLLAWKQAALRHSKLTIVSRSIDPQIAANVDPGNNVEILQGVDHQLLDTLYRCSDVFVLPSLIEGFGYVYLEAMVRGCFCIGTTNTGLPDIATTSSAQVLPAGDLEQLTQALQQAEDRHASGQFNRDEIASVATARPWQRFRQELVATVRHHLLG</sequence>
<proteinExistence type="predicted"/>
<name>A0AAT9JYQ8_SYNEL</name>
<evidence type="ECO:0000256" key="1">
    <source>
        <dbReference type="ARBA" id="ARBA00022679"/>
    </source>
</evidence>
<keyword evidence="2" id="KW-0328">Glycosyltransferase</keyword>
<dbReference type="SUPFAM" id="SSF53756">
    <property type="entry name" value="UDP-Glycosyltransferase/glycogen phosphorylase"/>
    <property type="match status" value="1"/>
</dbReference>
<dbReference type="GO" id="GO:0009103">
    <property type="term" value="P:lipopolysaccharide biosynthetic process"/>
    <property type="evidence" value="ECO:0007669"/>
    <property type="project" value="TreeGrafter"/>
</dbReference>
<dbReference type="PANTHER" id="PTHR46401">
    <property type="entry name" value="GLYCOSYLTRANSFERASE WBBK-RELATED"/>
    <property type="match status" value="1"/>
</dbReference>
<dbReference type="RefSeq" id="WP_208678373.1">
    <property type="nucleotide sequence ID" value="NZ_CP034671.2"/>
</dbReference>
<dbReference type="CDD" id="cd03801">
    <property type="entry name" value="GT4_PimA-like"/>
    <property type="match status" value="1"/>
</dbReference>
<organism evidence="2">
    <name type="scientific">Synechococcus elongatus PCC 11802</name>
    <dbReference type="NCBI Taxonomy" id="2283154"/>
    <lineage>
        <taxon>Bacteria</taxon>
        <taxon>Bacillati</taxon>
        <taxon>Cyanobacteriota</taxon>
        <taxon>Cyanophyceae</taxon>
        <taxon>Synechococcales</taxon>
        <taxon>Synechococcaceae</taxon>
        <taxon>Synechococcus</taxon>
    </lineage>
</organism>
<dbReference type="EC" id="2.4.-.-" evidence="2"/>
<dbReference type="Pfam" id="PF13692">
    <property type="entry name" value="Glyco_trans_1_4"/>
    <property type="match status" value="1"/>
</dbReference>
<gene>
    <name evidence="2" type="ORF">EKO22_10390</name>
</gene>